<dbReference type="EMBL" id="JACASE010000004">
    <property type="protein sequence ID" value="KAF6474662.1"/>
    <property type="molecule type" value="Genomic_DNA"/>
</dbReference>
<evidence type="ECO:0000313" key="2">
    <source>
        <dbReference type="EMBL" id="KAF6474662.1"/>
    </source>
</evidence>
<dbReference type="InterPro" id="IPR038799">
    <property type="entry name" value="LEKR1"/>
</dbReference>
<dbReference type="Proteomes" id="UP000593571">
    <property type="component" value="Unassembled WGS sequence"/>
</dbReference>
<reference evidence="2 3" key="1">
    <citation type="journal article" date="2020" name="Nature">
        <title>Six reference-quality genomes reveal evolution of bat adaptations.</title>
        <authorList>
            <person name="Jebb D."/>
            <person name="Huang Z."/>
            <person name="Pippel M."/>
            <person name="Hughes G.M."/>
            <person name="Lavrichenko K."/>
            <person name="Devanna P."/>
            <person name="Winkler S."/>
            <person name="Jermiin L.S."/>
            <person name="Skirmuntt E.C."/>
            <person name="Katzourakis A."/>
            <person name="Burkitt-Gray L."/>
            <person name="Ray D.A."/>
            <person name="Sullivan K.A.M."/>
            <person name="Roscito J.G."/>
            <person name="Kirilenko B.M."/>
            <person name="Davalos L.M."/>
            <person name="Corthals A.P."/>
            <person name="Power M.L."/>
            <person name="Jones G."/>
            <person name="Ransome R.D."/>
            <person name="Dechmann D.K.N."/>
            <person name="Locatelli A.G."/>
            <person name="Puechmaille S.J."/>
            <person name="Fedrigo O."/>
            <person name="Jarvis E.D."/>
            <person name="Hiller M."/>
            <person name="Vernes S.C."/>
            <person name="Myers E.W."/>
            <person name="Teeling E.C."/>
        </authorList>
    </citation>
    <scope>NUCLEOTIDE SEQUENCE [LARGE SCALE GENOMIC DNA]</scope>
    <source>
        <strain evidence="2">MRouAeg1</strain>
        <tissue evidence="2">Muscle</tissue>
    </source>
</reference>
<dbReference type="AlphaFoldDB" id="A0A7J8HSI6"/>
<evidence type="ECO:0000313" key="3">
    <source>
        <dbReference type="Proteomes" id="UP000593571"/>
    </source>
</evidence>
<dbReference type="PANTHER" id="PTHR34251:SF1">
    <property type="entry name" value="LEUCINE, GLUTAMATE AND LYSINE RICH 1"/>
    <property type="match status" value="1"/>
</dbReference>
<name>A0A7J8HSI6_ROUAE</name>
<comment type="caution">
    <text evidence="2">The sequence shown here is derived from an EMBL/GenBank/DDBJ whole genome shotgun (WGS) entry which is preliminary data.</text>
</comment>
<keyword evidence="3" id="KW-1185">Reference proteome</keyword>
<feature type="coiled-coil region" evidence="1">
    <location>
        <begin position="247"/>
        <end position="274"/>
    </location>
</feature>
<feature type="coiled-coil region" evidence="1">
    <location>
        <begin position="181"/>
        <end position="215"/>
    </location>
</feature>
<accession>A0A7J8HSI6</accession>
<sequence>MDRHIPMHALPEEIQKMPPEEKVCKYCGVSYLILHEFKAMEEKVKAMEKEMKFYQGSVEREKRLQEKLQSLSQDFEQYKIDNESKTERIRDANLQLISQQNEFQRVQKELSHLQQELSIKQRQSQVFSKRLMEYRYSWDKILSFLTFTKREITSIKNEVYDHFQNWTSLKGEVFLQIKAISEKALTEIEILKKNLTASQRNKVCLEEEMKNLKLLSDEAILRSQQIQTSKQQEANLQTRCCDLQKEVLDLQHQVEVLELKLQKAVTELDKYKEKLM</sequence>
<evidence type="ECO:0000256" key="1">
    <source>
        <dbReference type="SAM" id="Coils"/>
    </source>
</evidence>
<keyword evidence="1" id="KW-0175">Coiled coil</keyword>
<proteinExistence type="predicted"/>
<gene>
    <name evidence="2" type="ORF">HJG63_007574</name>
</gene>
<organism evidence="2 3">
    <name type="scientific">Rousettus aegyptiacus</name>
    <name type="common">Egyptian fruit bat</name>
    <name type="synonym">Pteropus aegyptiacus</name>
    <dbReference type="NCBI Taxonomy" id="9407"/>
    <lineage>
        <taxon>Eukaryota</taxon>
        <taxon>Metazoa</taxon>
        <taxon>Chordata</taxon>
        <taxon>Craniata</taxon>
        <taxon>Vertebrata</taxon>
        <taxon>Euteleostomi</taxon>
        <taxon>Mammalia</taxon>
        <taxon>Eutheria</taxon>
        <taxon>Laurasiatheria</taxon>
        <taxon>Chiroptera</taxon>
        <taxon>Yinpterochiroptera</taxon>
        <taxon>Pteropodoidea</taxon>
        <taxon>Pteropodidae</taxon>
        <taxon>Rousettinae</taxon>
        <taxon>Rousettus</taxon>
    </lineage>
</organism>
<protein>
    <submittedName>
        <fullName evidence="2">Leucine, glutamate and lysine rich 1</fullName>
    </submittedName>
</protein>
<dbReference type="PANTHER" id="PTHR34251">
    <property type="entry name" value="LEUCINE-, GLUTAMATE- AND LYSINE-RICH PROTEIN 1"/>
    <property type="match status" value="1"/>
</dbReference>
<feature type="coiled-coil region" evidence="1">
    <location>
        <begin position="37"/>
        <end position="123"/>
    </location>
</feature>